<dbReference type="EMBL" id="JACJVP010000022">
    <property type="protein sequence ID" value="MBB6671551.1"/>
    <property type="molecule type" value="Genomic_DNA"/>
</dbReference>
<evidence type="ECO:0000313" key="11">
    <source>
        <dbReference type="Proteomes" id="UP000547209"/>
    </source>
</evidence>
<dbReference type="InterPro" id="IPR038501">
    <property type="entry name" value="Spore_GerAC_C_sf"/>
</dbReference>
<dbReference type="PANTHER" id="PTHR35789:SF1">
    <property type="entry name" value="SPORE GERMINATION PROTEIN B3"/>
    <property type="match status" value="1"/>
</dbReference>
<keyword evidence="4" id="KW-0732">Signal</keyword>
<organism evidence="10 11">
    <name type="scientific">Cohnella nanjingensis</name>
    <dbReference type="NCBI Taxonomy" id="1387779"/>
    <lineage>
        <taxon>Bacteria</taxon>
        <taxon>Bacillati</taxon>
        <taxon>Bacillota</taxon>
        <taxon>Bacilli</taxon>
        <taxon>Bacillales</taxon>
        <taxon>Paenibacillaceae</taxon>
        <taxon>Cohnella</taxon>
    </lineage>
</organism>
<comment type="caution">
    <text evidence="10">The sequence shown here is derived from an EMBL/GenBank/DDBJ whole genome shotgun (WGS) entry which is preliminary data.</text>
</comment>
<evidence type="ECO:0000256" key="2">
    <source>
        <dbReference type="ARBA" id="ARBA00007886"/>
    </source>
</evidence>
<dbReference type="GO" id="GO:0016020">
    <property type="term" value="C:membrane"/>
    <property type="evidence" value="ECO:0007669"/>
    <property type="project" value="UniProtKB-SubCell"/>
</dbReference>
<evidence type="ECO:0000256" key="1">
    <source>
        <dbReference type="ARBA" id="ARBA00004635"/>
    </source>
</evidence>
<feature type="domain" description="Spore germination protein N-terminal" evidence="9">
    <location>
        <begin position="28"/>
        <end position="207"/>
    </location>
</feature>
<dbReference type="PROSITE" id="PS51257">
    <property type="entry name" value="PROKAR_LIPOPROTEIN"/>
    <property type="match status" value="1"/>
</dbReference>
<dbReference type="InterPro" id="IPR046953">
    <property type="entry name" value="Spore_GerAC-like_C"/>
</dbReference>
<evidence type="ECO:0000256" key="4">
    <source>
        <dbReference type="ARBA" id="ARBA00022729"/>
    </source>
</evidence>
<dbReference type="Proteomes" id="UP000547209">
    <property type="component" value="Unassembled WGS sequence"/>
</dbReference>
<dbReference type="InterPro" id="IPR057336">
    <property type="entry name" value="GerAC_N"/>
</dbReference>
<evidence type="ECO:0000256" key="5">
    <source>
        <dbReference type="ARBA" id="ARBA00023136"/>
    </source>
</evidence>
<dbReference type="NCBIfam" id="TIGR02887">
    <property type="entry name" value="spore_ger_x_C"/>
    <property type="match status" value="1"/>
</dbReference>
<evidence type="ECO:0000256" key="7">
    <source>
        <dbReference type="ARBA" id="ARBA00023288"/>
    </source>
</evidence>
<comment type="similarity">
    <text evidence="2">Belongs to the GerABKC lipoprotein family.</text>
</comment>
<dbReference type="GO" id="GO:0009847">
    <property type="term" value="P:spore germination"/>
    <property type="evidence" value="ECO:0007669"/>
    <property type="project" value="InterPro"/>
</dbReference>
<keyword evidence="7" id="KW-0449">Lipoprotein</keyword>
<dbReference type="AlphaFoldDB" id="A0A7X0RS94"/>
<accession>A0A7X0RS94</accession>
<comment type="subcellular location">
    <subcellularLocation>
        <location evidence="1">Membrane</location>
        <topology evidence="1">Lipid-anchor</topology>
    </subcellularLocation>
</comment>
<keyword evidence="6" id="KW-0564">Palmitate</keyword>
<sequence length="405" mass="44786">MNRAGWRYPLALAALWCMGSLGLTGCWDRTEVNDLALITGAAIDRDEAGRLELTVQIFIPRASGGGGGAEPMSQKNGSTGNNNTFTRTAVGENIADAFSHLQGELSRALFWGHAEVIVFGEAAAKSGIRDHIDYLLRAPQPRERAFVYVSKGKAQDVLQLHSILERDTAEVLREMSKSKLALSVTLAELAAMLTDDAHSAVLPMLTIVPAPTFKQMDQALSFIDGLAVFKDDRMIGGTDSNAARGVLWLRNEIKRGIVTVHPVGPGSSVSLKLLKSSTRLIPRIEGDTWRMDVYIRTENDALQNTTRLNLTSNLQAMKQVEAEMNEEMKSQIRQALVAVQEGMKVDIFDFAGEFHRAYPVAWKKEKSRWDERFPNVEVRLHPNAKMLRPGLASIRSTVPDKEYAK</sequence>
<dbReference type="InterPro" id="IPR008844">
    <property type="entry name" value="Spore_GerAC-like"/>
</dbReference>
<keyword evidence="3" id="KW-0309">Germination</keyword>
<evidence type="ECO:0000256" key="6">
    <source>
        <dbReference type="ARBA" id="ARBA00023139"/>
    </source>
</evidence>
<evidence type="ECO:0000259" key="9">
    <source>
        <dbReference type="Pfam" id="PF25198"/>
    </source>
</evidence>
<evidence type="ECO:0000259" key="8">
    <source>
        <dbReference type="Pfam" id="PF05504"/>
    </source>
</evidence>
<keyword evidence="5" id="KW-0472">Membrane</keyword>
<feature type="domain" description="Spore germination GerAC-like C-terminal" evidence="8">
    <location>
        <begin position="224"/>
        <end position="390"/>
    </location>
</feature>
<evidence type="ECO:0000313" key="10">
    <source>
        <dbReference type="EMBL" id="MBB6671551.1"/>
    </source>
</evidence>
<evidence type="ECO:0000256" key="3">
    <source>
        <dbReference type="ARBA" id="ARBA00022544"/>
    </source>
</evidence>
<gene>
    <name evidence="10" type="ORF">H7C19_12745</name>
</gene>
<keyword evidence="11" id="KW-1185">Reference proteome</keyword>
<name>A0A7X0RS94_9BACL</name>
<reference evidence="10 11" key="1">
    <citation type="submission" date="2020-08" db="EMBL/GenBank/DDBJ databases">
        <title>Cohnella phylogeny.</title>
        <authorList>
            <person name="Dunlap C."/>
        </authorList>
    </citation>
    <scope>NUCLEOTIDE SEQUENCE [LARGE SCALE GENOMIC DNA]</scope>
    <source>
        <strain evidence="10 11">DSM 28246</strain>
    </source>
</reference>
<dbReference type="Gene3D" id="6.20.190.10">
    <property type="entry name" value="Nutrient germinant receptor protein C, domain 1"/>
    <property type="match status" value="1"/>
</dbReference>
<dbReference type="Gene3D" id="3.30.300.210">
    <property type="entry name" value="Nutrient germinant receptor protein C, domain 3"/>
    <property type="match status" value="1"/>
</dbReference>
<dbReference type="Pfam" id="PF05504">
    <property type="entry name" value="Spore_GerAC"/>
    <property type="match status" value="1"/>
</dbReference>
<proteinExistence type="inferred from homology"/>
<dbReference type="PANTHER" id="PTHR35789">
    <property type="entry name" value="SPORE GERMINATION PROTEIN B3"/>
    <property type="match status" value="1"/>
</dbReference>
<dbReference type="Pfam" id="PF25198">
    <property type="entry name" value="Spore_GerAC_N"/>
    <property type="match status" value="1"/>
</dbReference>
<dbReference type="RefSeq" id="WP_185143035.1">
    <property type="nucleotide sequence ID" value="NZ_JACJVP010000022.1"/>
</dbReference>
<protein>
    <submittedName>
        <fullName evidence="10">Ger(X)C family spore germination protein</fullName>
    </submittedName>
</protein>